<proteinExistence type="predicted"/>
<organism evidence="1 2">
    <name type="scientific">Candidatus Corynebacterium avicola</name>
    <dbReference type="NCBI Taxonomy" id="2838527"/>
    <lineage>
        <taxon>Bacteria</taxon>
        <taxon>Bacillati</taxon>
        <taxon>Actinomycetota</taxon>
        <taxon>Actinomycetes</taxon>
        <taxon>Mycobacteriales</taxon>
        <taxon>Corynebacteriaceae</taxon>
        <taxon>Corynebacterium</taxon>
    </lineage>
</organism>
<dbReference type="Proteomes" id="UP000824190">
    <property type="component" value="Unassembled WGS sequence"/>
</dbReference>
<evidence type="ECO:0000313" key="2">
    <source>
        <dbReference type="Proteomes" id="UP000824190"/>
    </source>
</evidence>
<dbReference type="SUPFAM" id="SSF160631">
    <property type="entry name" value="SMI1/KNR4-like"/>
    <property type="match status" value="1"/>
</dbReference>
<reference evidence="1" key="1">
    <citation type="journal article" date="2021" name="PeerJ">
        <title>Extensive microbial diversity within the chicken gut microbiome revealed by metagenomics and culture.</title>
        <authorList>
            <person name="Gilroy R."/>
            <person name="Ravi A."/>
            <person name="Getino M."/>
            <person name="Pursley I."/>
            <person name="Horton D.L."/>
            <person name="Alikhan N.F."/>
            <person name="Baker D."/>
            <person name="Gharbi K."/>
            <person name="Hall N."/>
            <person name="Watson M."/>
            <person name="Adriaenssens E.M."/>
            <person name="Foster-Nyarko E."/>
            <person name="Jarju S."/>
            <person name="Secka A."/>
            <person name="Antonio M."/>
            <person name="Oren A."/>
            <person name="Chaudhuri R.R."/>
            <person name="La Ragione R."/>
            <person name="Hildebrand F."/>
            <person name="Pallen M.J."/>
        </authorList>
    </citation>
    <scope>NUCLEOTIDE SEQUENCE</scope>
    <source>
        <strain evidence="1">CHK32-1732</strain>
    </source>
</reference>
<sequence>MASKLVDEKGETLQMVNHKDYPDDLRHKFIQGGYSEEHLDEYLGFVPDWVPAEYRHFFSGYYGYRINGIELATPGPAYNQDNELKALNEDFRSLYNQVDEFFAIGYIDGHSWVVYKKTDDGSIEALPDLGCVAGMRYQV</sequence>
<protein>
    <recommendedName>
        <fullName evidence="3">SMI1/KNR4 family protein</fullName>
    </recommendedName>
</protein>
<accession>A0A9D1RR01</accession>
<gene>
    <name evidence="1" type="ORF">H9870_10895</name>
</gene>
<evidence type="ECO:0000313" key="1">
    <source>
        <dbReference type="EMBL" id="HIW92154.1"/>
    </source>
</evidence>
<reference evidence="1" key="2">
    <citation type="submission" date="2021-04" db="EMBL/GenBank/DDBJ databases">
        <authorList>
            <person name="Gilroy R."/>
        </authorList>
    </citation>
    <scope>NUCLEOTIDE SEQUENCE</scope>
    <source>
        <strain evidence="1">CHK32-1732</strain>
    </source>
</reference>
<dbReference type="AlphaFoldDB" id="A0A9D1RR01"/>
<dbReference type="InterPro" id="IPR037883">
    <property type="entry name" value="Knr4/Smi1-like_sf"/>
</dbReference>
<dbReference type="EMBL" id="DXGC01000089">
    <property type="protein sequence ID" value="HIW92154.1"/>
    <property type="molecule type" value="Genomic_DNA"/>
</dbReference>
<evidence type="ECO:0008006" key="3">
    <source>
        <dbReference type="Google" id="ProtNLM"/>
    </source>
</evidence>
<name>A0A9D1RR01_9CORY</name>
<comment type="caution">
    <text evidence="1">The sequence shown here is derived from an EMBL/GenBank/DDBJ whole genome shotgun (WGS) entry which is preliminary data.</text>
</comment>